<feature type="compositionally biased region" description="Polar residues" evidence="4">
    <location>
        <begin position="55"/>
        <end position="65"/>
    </location>
</feature>
<keyword evidence="3" id="KW-0802">TPR repeat</keyword>
<feature type="region of interest" description="Disordered" evidence="4">
    <location>
        <begin position="1112"/>
        <end position="1145"/>
    </location>
</feature>
<feature type="compositionally biased region" description="Polar residues" evidence="4">
    <location>
        <begin position="838"/>
        <end position="855"/>
    </location>
</feature>
<dbReference type="SUPFAM" id="SSF48452">
    <property type="entry name" value="TPR-like"/>
    <property type="match status" value="1"/>
</dbReference>
<feature type="region of interest" description="Disordered" evidence="4">
    <location>
        <begin position="749"/>
        <end position="890"/>
    </location>
</feature>
<dbReference type="Gene3D" id="1.25.40.10">
    <property type="entry name" value="Tetratricopeptide repeat domain"/>
    <property type="match status" value="1"/>
</dbReference>
<comment type="function">
    <text evidence="1">Involved in endocytosis.</text>
</comment>
<evidence type="ECO:0000256" key="4">
    <source>
        <dbReference type="SAM" id="MobiDB-lite"/>
    </source>
</evidence>
<evidence type="ECO:0000256" key="2">
    <source>
        <dbReference type="ARBA" id="ARBA00038251"/>
    </source>
</evidence>
<evidence type="ECO:0000256" key="3">
    <source>
        <dbReference type="PROSITE-ProRule" id="PRU00339"/>
    </source>
</evidence>
<dbReference type="PROSITE" id="PS50005">
    <property type="entry name" value="TPR"/>
    <property type="match status" value="1"/>
</dbReference>
<evidence type="ECO:0008006" key="7">
    <source>
        <dbReference type="Google" id="ProtNLM"/>
    </source>
</evidence>
<dbReference type="HOGENOM" id="CLU_003276_0_0_1"/>
<accession>A0A0D1Y2I0</accession>
<dbReference type="InterPro" id="IPR011990">
    <property type="entry name" value="TPR-like_helical_dom_sf"/>
</dbReference>
<feature type="repeat" description="TPR" evidence="3">
    <location>
        <begin position="1058"/>
        <end position="1091"/>
    </location>
</feature>
<feature type="compositionally biased region" description="Basic and acidic residues" evidence="4">
    <location>
        <begin position="864"/>
        <end position="874"/>
    </location>
</feature>
<dbReference type="InterPro" id="IPR051722">
    <property type="entry name" value="Endocytosis_PI4K-reg_protein"/>
</dbReference>
<dbReference type="STRING" id="253628.A0A0D1Y2I0"/>
<dbReference type="EMBL" id="KN847529">
    <property type="protein sequence ID" value="KIW09261.1"/>
    <property type="molecule type" value="Genomic_DNA"/>
</dbReference>
<feature type="region of interest" description="Disordered" evidence="4">
    <location>
        <begin position="902"/>
        <end position="931"/>
    </location>
</feature>
<dbReference type="GeneID" id="27308156"/>
<keyword evidence="6" id="KW-1185">Reference proteome</keyword>
<dbReference type="InParanoid" id="A0A0D1Y2I0"/>
<dbReference type="VEuPathDB" id="FungiDB:PV09_00183"/>
<dbReference type="OrthoDB" id="29013at2759"/>
<reference evidence="5 6" key="1">
    <citation type="submission" date="2015-01" db="EMBL/GenBank/DDBJ databases">
        <title>The Genome Sequence of Ochroconis gallopava CBS43764.</title>
        <authorList>
            <consortium name="The Broad Institute Genomics Platform"/>
            <person name="Cuomo C."/>
            <person name="de Hoog S."/>
            <person name="Gorbushina A."/>
            <person name="Stielow B."/>
            <person name="Teixiera M."/>
            <person name="Abouelleil A."/>
            <person name="Chapman S.B."/>
            <person name="Priest M."/>
            <person name="Young S.K."/>
            <person name="Wortman J."/>
            <person name="Nusbaum C."/>
            <person name="Birren B."/>
        </authorList>
    </citation>
    <scope>NUCLEOTIDE SEQUENCE [LARGE SCALE GENOMIC DNA]</scope>
    <source>
        <strain evidence="5 6">CBS 43764</strain>
    </source>
</reference>
<dbReference type="PANTHER" id="PTHR23083:SF464">
    <property type="entry name" value="TETRATRICOPEPTIDE REPEAT DOMAIN 7, ISOFORM A"/>
    <property type="match status" value="1"/>
</dbReference>
<dbReference type="AlphaFoldDB" id="A0A0D1Y2I0"/>
<sequence length="1219" mass="135536">MTTKEQEKAARYIAQLEQARCTAQWDQIPELTRKVLKHAPQRKCLVLTAQTESQVANYEPSNERPSTAGTTGSVTTSTLAKLIPPLLAAIEDEQTYAEDAFQATVCLGWIHWVLHEPQLAIARLPKDIAHEVNNVTNGLPPQQKYGSWLAVCAVKAAYIKGFSQEKTLGPLEGLETYTSMLPFLLEHPLTLGSYNPELRLWAERLLSRMVAVAMKSKPLGEWMELEKMLQMFHLWISLFKVSSTSGSKDPHIRVPPSMIELGSEVDYSRWDVWMSYYDTLSEILLRGYIYAPTYSDKKPDLVFTPDGMDETQYLASRLRQRSELKQVEASIETKLLEETRFPKSTERNSRVERWVDAVMQNWRILCGPSWTDDELGEGGKDAIARGVLDILYRAATKSFHSTQILRYLFNVHAYVAEFDLAFKAFDTYVELVQKGKDREDKTGEPDYSLDNDDTTLHTVSSAIRLLCRYGDRKDVEKSRDVAQKLQVWLQRATAEAEAQESADHTASVPVHVPVSPQSVAEAYTALGICEATWARLTYDAPSRNVHQQKAVDLFKTSLKVAFGNEPDLDTSFQLALVLAETRELSPAIKVVKQAMSRPARGDFLSPLTNNGSTNSMQRSESTNYIRERKLVPFWHLLTLLLTAKSDLPTAARTSNAAFEQFEDYSVLFGPQSNFKSEHLQELELTEKEGASRPKGLVDRMNLYEKEGIIQVKVTQIALKEELQNATDAVESSAELLALYARLFGDPRAEAKTTSKINTSRAPKSAVGSLRQSVFSRIGRSRSRHGEERRESVPSVPSVPGTRQPSIATTNAPTIQVTNEDGSMSRSQSKSGFGRSRSQHSVARSKSHAGTSTPRRSTSHGRLQKRSESQSRKSVESMPRQSTEQVQNGMATSVDYPVVAVSSKNSPPVGSENKVSNFSLPRPPTTSADSPSPIQFLKDVANSLDPISEPFPSGKSDQIPKQNLRPPVPHSSMVNMTPEPLFPFVQERRHKMSLLVELWLFIAGLYTRAGVYDDAKAAVEEAAELVGEMEADFPKEDSGAKTFATKGWGGGKSVEELWGDVWTARGNLFAAQEQPYDAMAQFEKALSHFPDHPTAIVGLSEILLDIATSKIPPEAPEPPLFPDTSSATPKSSAAAPPTNAPSTSPEELNRLAARDRAYGLLSSLTKLGTGWDYSEAWFALAKCYEMSGQVEKAKEVLWWCVELEDTRPIRAWSCVKAMGQ</sequence>
<comment type="similarity">
    <text evidence="2">Belongs to the YPP1 family.</text>
</comment>
<feature type="compositionally biased region" description="Polar residues" evidence="4">
    <location>
        <begin position="878"/>
        <end position="890"/>
    </location>
</feature>
<proteinExistence type="inferred from homology"/>
<feature type="compositionally biased region" description="Low complexity" evidence="4">
    <location>
        <begin position="1121"/>
        <end position="1144"/>
    </location>
</feature>
<gene>
    <name evidence="5" type="ORF">PV09_00183</name>
</gene>
<name>A0A0D1Y2I0_9PEZI</name>
<protein>
    <recommendedName>
        <fullName evidence="7">Filamentation protein</fullName>
    </recommendedName>
</protein>
<dbReference type="SMART" id="SM00028">
    <property type="entry name" value="TPR"/>
    <property type="match status" value="3"/>
</dbReference>
<dbReference type="PANTHER" id="PTHR23083">
    <property type="entry name" value="TETRATRICOPEPTIDE REPEAT PROTEIN, TPR"/>
    <property type="match status" value="1"/>
</dbReference>
<evidence type="ECO:0000313" key="6">
    <source>
        <dbReference type="Proteomes" id="UP000053259"/>
    </source>
</evidence>
<organism evidence="5 6">
    <name type="scientific">Verruconis gallopava</name>
    <dbReference type="NCBI Taxonomy" id="253628"/>
    <lineage>
        <taxon>Eukaryota</taxon>
        <taxon>Fungi</taxon>
        <taxon>Dikarya</taxon>
        <taxon>Ascomycota</taxon>
        <taxon>Pezizomycotina</taxon>
        <taxon>Dothideomycetes</taxon>
        <taxon>Pleosporomycetidae</taxon>
        <taxon>Venturiales</taxon>
        <taxon>Sympoventuriaceae</taxon>
        <taxon>Verruconis</taxon>
    </lineage>
</organism>
<evidence type="ECO:0000256" key="1">
    <source>
        <dbReference type="ARBA" id="ARBA00002550"/>
    </source>
</evidence>
<dbReference type="RefSeq" id="XP_016219130.1">
    <property type="nucleotide sequence ID" value="XM_016352873.1"/>
</dbReference>
<dbReference type="Proteomes" id="UP000053259">
    <property type="component" value="Unassembled WGS sequence"/>
</dbReference>
<evidence type="ECO:0000313" key="5">
    <source>
        <dbReference type="EMBL" id="KIW09261.1"/>
    </source>
</evidence>
<feature type="compositionally biased region" description="Polar residues" evidence="4">
    <location>
        <begin position="800"/>
        <end position="830"/>
    </location>
</feature>
<feature type="region of interest" description="Disordered" evidence="4">
    <location>
        <begin position="55"/>
        <end position="74"/>
    </location>
</feature>
<dbReference type="InterPro" id="IPR019734">
    <property type="entry name" value="TPR_rpt"/>
</dbReference>